<dbReference type="HOGENOM" id="CLU_1904245_0_0_5"/>
<proteinExistence type="predicted"/>
<keyword evidence="1" id="KW-0805">Transcription regulation</keyword>
<dbReference type="InterPro" id="IPR001845">
    <property type="entry name" value="HTH_ArsR_DNA-bd_dom"/>
</dbReference>
<dbReference type="Proteomes" id="UP000000552">
    <property type="component" value="Chromosome"/>
</dbReference>
<dbReference type="InterPro" id="IPR036388">
    <property type="entry name" value="WH-like_DNA-bd_sf"/>
</dbReference>
<name>Q982P0_RHILO</name>
<sequence length="128" mass="14061">MESYVRQRLAEIKANSASRRKRAKPLSFRNKAAEVARWLAVLGNRNRFLVVVHLIDGEKPVGELAALIGLSPSASSQHLAILTEEGIVESCADGARRYYSCKSEAAKAVVLLFDDLAEDSKLPKAPRK</sequence>
<evidence type="ECO:0000256" key="1">
    <source>
        <dbReference type="ARBA" id="ARBA00023015"/>
    </source>
</evidence>
<evidence type="ECO:0000256" key="3">
    <source>
        <dbReference type="ARBA" id="ARBA00023163"/>
    </source>
</evidence>
<dbReference type="InterPro" id="IPR051081">
    <property type="entry name" value="HTH_MetalResp_TranReg"/>
</dbReference>
<dbReference type="InterPro" id="IPR036390">
    <property type="entry name" value="WH_DNA-bd_sf"/>
</dbReference>
<dbReference type="SMART" id="SM00418">
    <property type="entry name" value="HTH_ARSR"/>
    <property type="match status" value="1"/>
</dbReference>
<feature type="domain" description="HTH arsR-type" evidence="4">
    <location>
        <begin position="27"/>
        <end position="121"/>
    </location>
</feature>
<dbReference type="Pfam" id="PF01022">
    <property type="entry name" value="HTH_5"/>
    <property type="match status" value="1"/>
</dbReference>
<dbReference type="Gene3D" id="1.10.10.10">
    <property type="entry name" value="Winged helix-like DNA-binding domain superfamily/Winged helix DNA-binding domain"/>
    <property type="match status" value="1"/>
</dbReference>
<keyword evidence="2" id="KW-0238">DNA-binding</keyword>
<dbReference type="PANTHER" id="PTHR33154:SF28">
    <property type="entry name" value="HTH-TYPE TRANSCRIPTIONAL REGULATOR YGAV-RELATED"/>
    <property type="match status" value="1"/>
</dbReference>
<keyword evidence="3" id="KW-0804">Transcription</keyword>
<dbReference type="PROSITE" id="PS50987">
    <property type="entry name" value="HTH_ARSR_2"/>
    <property type="match status" value="1"/>
</dbReference>
<accession>Q982P0</accession>
<dbReference type="GO" id="GO:0003700">
    <property type="term" value="F:DNA-binding transcription factor activity"/>
    <property type="evidence" value="ECO:0007669"/>
    <property type="project" value="InterPro"/>
</dbReference>
<evidence type="ECO:0000259" key="4">
    <source>
        <dbReference type="PROSITE" id="PS50987"/>
    </source>
</evidence>
<evidence type="ECO:0000256" key="2">
    <source>
        <dbReference type="ARBA" id="ARBA00023125"/>
    </source>
</evidence>
<dbReference type="AlphaFoldDB" id="Q982P0"/>
<dbReference type="GO" id="GO:0003677">
    <property type="term" value="F:DNA binding"/>
    <property type="evidence" value="ECO:0007669"/>
    <property type="project" value="UniProtKB-KW"/>
</dbReference>
<protein>
    <submittedName>
        <fullName evidence="5">Mlr8555 protein</fullName>
    </submittedName>
</protein>
<dbReference type="PANTHER" id="PTHR33154">
    <property type="entry name" value="TRANSCRIPTIONAL REGULATOR, ARSR FAMILY"/>
    <property type="match status" value="1"/>
</dbReference>
<dbReference type="CDD" id="cd00090">
    <property type="entry name" value="HTH_ARSR"/>
    <property type="match status" value="1"/>
</dbReference>
<reference evidence="5 6" key="1">
    <citation type="journal article" date="2000" name="DNA Res.">
        <title>Complete genome structure of the nitrogen-fixing symbiotic bacterium Mesorhizobium loti.</title>
        <authorList>
            <person name="Kaneko T."/>
            <person name="Nakamura Y."/>
            <person name="Sato S."/>
            <person name="Asamizu E."/>
            <person name="Kato T."/>
            <person name="Sasamoto S."/>
            <person name="Watanabe A."/>
            <person name="Idesawa K."/>
            <person name="Ishikawa A."/>
            <person name="Kawashima K."/>
            <person name="Kimura T."/>
            <person name="Kishida Y."/>
            <person name="Kiyokawa C."/>
            <person name="Kohara M."/>
            <person name="Matsumoto M."/>
            <person name="Matsuno A."/>
            <person name="Mochizuki Y."/>
            <person name="Nakayama S."/>
            <person name="Nakazaki N."/>
            <person name="Shimpo S."/>
            <person name="Sugimoto M."/>
            <person name="Takeuchi C."/>
            <person name="Yamada M."/>
            <person name="Tabata S."/>
        </authorList>
    </citation>
    <scope>NUCLEOTIDE SEQUENCE [LARGE SCALE GENOMIC DNA]</scope>
    <source>
        <strain evidence="6">LMG 29417 / CECT 9101 / MAFF 303099</strain>
    </source>
</reference>
<organism evidence="5 6">
    <name type="scientific">Mesorhizobium japonicum (strain LMG 29417 / CECT 9101 / MAFF 303099)</name>
    <name type="common">Mesorhizobium loti (strain MAFF 303099)</name>
    <dbReference type="NCBI Taxonomy" id="266835"/>
    <lineage>
        <taxon>Bacteria</taxon>
        <taxon>Pseudomonadati</taxon>
        <taxon>Pseudomonadota</taxon>
        <taxon>Alphaproteobacteria</taxon>
        <taxon>Hyphomicrobiales</taxon>
        <taxon>Phyllobacteriaceae</taxon>
        <taxon>Mesorhizobium</taxon>
    </lineage>
</organism>
<dbReference type="NCBIfam" id="NF033788">
    <property type="entry name" value="HTH_metalloreg"/>
    <property type="match status" value="1"/>
</dbReference>
<dbReference type="RefSeq" id="WP_010915715.1">
    <property type="nucleotide sequence ID" value="NC_002678.2"/>
</dbReference>
<dbReference type="KEGG" id="mlo:mlr8555"/>
<evidence type="ECO:0000313" key="5">
    <source>
        <dbReference type="EMBL" id="BAB54416.1"/>
    </source>
</evidence>
<dbReference type="eggNOG" id="COG0640">
    <property type="taxonomic scope" value="Bacteria"/>
</dbReference>
<dbReference type="InterPro" id="IPR011991">
    <property type="entry name" value="ArsR-like_HTH"/>
</dbReference>
<dbReference type="SUPFAM" id="SSF46785">
    <property type="entry name" value="Winged helix' DNA-binding domain"/>
    <property type="match status" value="1"/>
</dbReference>
<gene>
    <name evidence="5" type="ordered locus">mlr8555</name>
</gene>
<dbReference type="EMBL" id="BA000012">
    <property type="protein sequence ID" value="BAB54416.1"/>
    <property type="molecule type" value="Genomic_DNA"/>
</dbReference>
<evidence type="ECO:0000313" key="6">
    <source>
        <dbReference type="Proteomes" id="UP000000552"/>
    </source>
</evidence>